<evidence type="ECO:0000313" key="3">
    <source>
        <dbReference type="Proteomes" id="UP001500751"/>
    </source>
</evidence>
<keyword evidence="3" id="KW-1185">Reference proteome</keyword>
<dbReference type="Proteomes" id="UP001500751">
    <property type="component" value="Unassembled WGS sequence"/>
</dbReference>
<accession>A0ABN2VKM0</accession>
<evidence type="ECO:0000313" key="2">
    <source>
        <dbReference type="EMBL" id="GAA2064647.1"/>
    </source>
</evidence>
<protein>
    <recommendedName>
        <fullName evidence="1">Trypsin-co-occurring domain-containing protein</fullName>
    </recommendedName>
</protein>
<reference evidence="2 3" key="1">
    <citation type="journal article" date="2019" name="Int. J. Syst. Evol. Microbiol.">
        <title>The Global Catalogue of Microorganisms (GCM) 10K type strain sequencing project: providing services to taxonomists for standard genome sequencing and annotation.</title>
        <authorList>
            <consortium name="The Broad Institute Genomics Platform"/>
            <consortium name="The Broad Institute Genome Sequencing Center for Infectious Disease"/>
            <person name="Wu L."/>
            <person name="Ma J."/>
        </authorList>
    </citation>
    <scope>NUCLEOTIDE SEQUENCE [LARGE SCALE GENOMIC DNA]</scope>
    <source>
        <strain evidence="2 3">JCM 16014</strain>
    </source>
</reference>
<feature type="domain" description="Trypsin-co-occurring" evidence="1">
    <location>
        <begin position="3"/>
        <end position="100"/>
    </location>
</feature>
<name>A0ABN2VKM0_9ACTN</name>
<dbReference type="EMBL" id="BAAAQN010000097">
    <property type="protein sequence ID" value="GAA2064647.1"/>
    <property type="molecule type" value="Genomic_DNA"/>
</dbReference>
<sequence length="106" mass="11282">MAIPEGPEVRVETVALDGAGGRQIGPRNRTTALLKDRHDDIQAAVAEAATVLQESAAKLDDSHQWRIRTVEAKFGLTLTAEAGVILSKASAEASFEVTITIERQGS</sequence>
<proteinExistence type="predicted"/>
<comment type="caution">
    <text evidence="2">The sequence shown here is derived from an EMBL/GenBank/DDBJ whole genome shotgun (WGS) entry which is preliminary data.</text>
</comment>
<evidence type="ECO:0000259" key="1">
    <source>
        <dbReference type="Pfam" id="PF19493"/>
    </source>
</evidence>
<dbReference type="Pfam" id="PF19493">
    <property type="entry name" value="Trypco1"/>
    <property type="match status" value="1"/>
</dbReference>
<dbReference type="NCBIfam" id="NF041216">
    <property type="entry name" value="CU044_2847_fam"/>
    <property type="match status" value="1"/>
</dbReference>
<gene>
    <name evidence="2" type="ORF">GCM10009839_90240</name>
</gene>
<organism evidence="2 3">
    <name type="scientific">Catenulispora yoronensis</name>
    <dbReference type="NCBI Taxonomy" id="450799"/>
    <lineage>
        <taxon>Bacteria</taxon>
        <taxon>Bacillati</taxon>
        <taxon>Actinomycetota</taxon>
        <taxon>Actinomycetes</taxon>
        <taxon>Catenulisporales</taxon>
        <taxon>Catenulisporaceae</taxon>
        <taxon>Catenulispora</taxon>
    </lineage>
</organism>
<dbReference type="InterPro" id="IPR045794">
    <property type="entry name" value="Trypco1"/>
</dbReference>
<dbReference type="RefSeq" id="WP_344671925.1">
    <property type="nucleotide sequence ID" value="NZ_BAAAQN010000097.1"/>
</dbReference>